<accession>A0ABZ0S1W8</accession>
<dbReference type="GO" id="GO:0016787">
    <property type="term" value="F:hydrolase activity"/>
    <property type="evidence" value="ECO:0007669"/>
    <property type="project" value="UniProtKB-KW"/>
</dbReference>
<name>A0ABZ0S1W8_9BACI</name>
<dbReference type="Gene3D" id="3.40.50.1240">
    <property type="entry name" value="Phosphoglycerate mutase-like"/>
    <property type="match status" value="1"/>
</dbReference>
<dbReference type="PANTHER" id="PTHR48100">
    <property type="entry name" value="BROAD-SPECIFICITY PHOSPHATASE YOR283W-RELATED"/>
    <property type="match status" value="1"/>
</dbReference>
<dbReference type="EC" id="3.1.3.-" evidence="1"/>
<keyword evidence="1" id="KW-0378">Hydrolase</keyword>
<dbReference type="PANTHER" id="PTHR48100:SF1">
    <property type="entry name" value="HISTIDINE PHOSPHATASE FAMILY PROTEIN-RELATED"/>
    <property type="match status" value="1"/>
</dbReference>
<protein>
    <submittedName>
        <fullName evidence="1">Histidine phosphatase family protein</fullName>
        <ecNumber evidence="1">3.1.3.-</ecNumber>
    </submittedName>
</protein>
<dbReference type="Proteomes" id="UP001322664">
    <property type="component" value="Chromosome"/>
</dbReference>
<dbReference type="CDD" id="cd07067">
    <property type="entry name" value="HP_PGM_like"/>
    <property type="match status" value="1"/>
</dbReference>
<dbReference type="InterPro" id="IPR050275">
    <property type="entry name" value="PGM_Phosphatase"/>
</dbReference>
<proteinExistence type="predicted"/>
<gene>
    <name evidence="1" type="ORF">R6U77_08925</name>
</gene>
<dbReference type="PIRSF" id="PIRSF000709">
    <property type="entry name" value="6PFK_2-Ptase"/>
    <property type="match status" value="1"/>
</dbReference>
<evidence type="ECO:0000313" key="2">
    <source>
        <dbReference type="Proteomes" id="UP001322664"/>
    </source>
</evidence>
<evidence type="ECO:0000313" key="1">
    <source>
        <dbReference type="EMBL" id="WPK13765.1"/>
    </source>
</evidence>
<dbReference type="RefSeq" id="WP_319838210.1">
    <property type="nucleotide sequence ID" value="NZ_CP137624.1"/>
</dbReference>
<dbReference type="InterPro" id="IPR013078">
    <property type="entry name" value="His_Pase_superF_clade-1"/>
</dbReference>
<dbReference type="InterPro" id="IPR029033">
    <property type="entry name" value="His_PPase_superfam"/>
</dbReference>
<dbReference type="SUPFAM" id="SSF53254">
    <property type="entry name" value="Phosphoglycerate mutase-like"/>
    <property type="match status" value="1"/>
</dbReference>
<reference evidence="1 2" key="1">
    <citation type="submission" date="2023-09" db="EMBL/GenBank/DDBJ databases">
        <authorList>
            <person name="Page C.A."/>
            <person name="Perez-Diaz I.M."/>
        </authorList>
    </citation>
    <scope>NUCLEOTIDE SEQUENCE [LARGE SCALE GENOMIC DNA]</scope>
    <source>
        <strain evidence="1 2">Ll15</strain>
    </source>
</reference>
<dbReference type="Pfam" id="PF00300">
    <property type="entry name" value="His_Phos_1"/>
    <property type="match status" value="1"/>
</dbReference>
<organism evidence="1 2">
    <name type="scientific">Lysinibacillus louembei</name>
    <dbReference type="NCBI Taxonomy" id="1470088"/>
    <lineage>
        <taxon>Bacteria</taxon>
        <taxon>Bacillati</taxon>
        <taxon>Bacillota</taxon>
        <taxon>Bacilli</taxon>
        <taxon>Bacillales</taxon>
        <taxon>Bacillaceae</taxon>
        <taxon>Lysinibacillus</taxon>
    </lineage>
</organism>
<keyword evidence="2" id="KW-1185">Reference proteome</keyword>
<sequence length="203" mass="23278">MLTLYITRHAETIWNTEGRLQGWQDSDLTESGKKNALGLGNRLKDVAFDAIYASSSKRTLETAALVKGNRSQEIIAESNLREIFLGDWEGQTHTEIESQYPEEYHSFWHAPELYTPISGESFQQLLIRVTNFLNKLEALHQDGNVLIVTHTVFIKALMMYCKKLSIEQLWAPPFIHDTSLSIIEIHNGKRSIIMEGDIHHRND</sequence>
<dbReference type="SMART" id="SM00855">
    <property type="entry name" value="PGAM"/>
    <property type="match status" value="1"/>
</dbReference>
<dbReference type="EMBL" id="CP137624">
    <property type="protein sequence ID" value="WPK13765.1"/>
    <property type="molecule type" value="Genomic_DNA"/>
</dbReference>